<evidence type="ECO:0000313" key="1">
    <source>
        <dbReference type="EMBL" id="GEO23678.1"/>
    </source>
</evidence>
<dbReference type="AlphaFoldDB" id="A0A512CHI4"/>
<dbReference type="Proteomes" id="UP000321301">
    <property type="component" value="Unassembled WGS sequence"/>
</dbReference>
<evidence type="ECO:0000313" key="2">
    <source>
        <dbReference type="Proteomes" id="UP000321301"/>
    </source>
</evidence>
<gene>
    <name evidence="1" type="ORF">CQA01_42120</name>
</gene>
<proteinExistence type="predicted"/>
<accession>A0A512CHI4</accession>
<keyword evidence="2" id="KW-1185">Reference proteome</keyword>
<dbReference type="Pfam" id="PF06037">
    <property type="entry name" value="DUF922"/>
    <property type="match status" value="1"/>
</dbReference>
<dbReference type="EMBL" id="BJYV01000026">
    <property type="protein sequence ID" value="GEO23678.1"/>
    <property type="molecule type" value="Genomic_DNA"/>
</dbReference>
<comment type="caution">
    <text evidence="1">The sequence shown here is derived from an EMBL/GenBank/DDBJ whole genome shotgun (WGS) entry which is preliminary data.</text>
</comment>
<dbReference type="RefSeq" id="WP_174779590.1">
    <property type="nucleotide sequence ID" value="NZ_BJYV01000026.1"/>
</dbReference>
<organism evidence="1 2">
    <name type="scientific">Cyclobacterium qasimii</name>
    <dbReference type="NCBI Taxonomy" id="1350429"/>
    <lineage>
        <taxon>Bacteria</taxon>
        <taxon>Pseudomonadati</taxon>
        <taxon>Bacteroidota</taxon>
        <taxon>Cytophagia</taxon>
        <taxon>Cytophagales</taxon>
        <taxon>Cyclobacteriaceae</taxon>
        <taxon>Cyclobacterium</taxon>
    </lineage>
</organism>
<reference evidence="1 2" key="1">
    <citation type="submission" date="2019-07" db="EMBL/GenBank/DDBJ databases">
        <title>Whole genome shotgun sequence of Cyclobacterium qasimii NBRC 106168.</title>
        <authorList>
            <person name="Hosoyama A."/>
            <person name="Uohara A."/>
            <person name="Ohji S."/>
            <person name="Ichikawa N."/>
        </authorList>
    </citation>
    <scope>NUCLEOTIDE SEQUENCE [LARGE SCALE GENOMIC DNA]</scope>
    <source>
        <strain evidence="1 2">NBRC 106168</strain>
    </source>
</reference>
<protein>
    <submittedName>
        <fullName evidence="1">Uncharacterized protein</fullName>
    </submittedName>
</protein>
<sequence>MLFSEIGLKINNPTKNEGKVLIHPNRPLNWDDFKRVDLIGDRSTINAITQSTCEIDILKITQKKEYVTLVVNVKINLQKELSQVKNNFFNTRDEQTKKRVLHHENGHFLIAQIIGHRILKEVNNFQFDKKAHKAQLNNIIQDNFKDWKRLDSQYDAQSTKPHHPEMQARWDRFFQSELESLQKE</sequence>
<name>A0A512CHI4_9BACT</name>
<dbReference type="InterPro" id="IPR010321">
    <property type="entry name" value="DUF922"/>
</dbReference>